<evidence type="ECO:0000313" key="2">
    <source>
        <dbReference type="EMBL" id="MBK1621110.1"/>
    </source>
</evidence>
<feature type="region of interest" description="Disordered" evidence="1">
    <location>
        <begin position="73"/>
        <end position="114"/>
    </location>
</feature>
<organism evidence="2 3">
    <name type="scientific">Lamprobacter modestohalophilus</name>
    <dbReference type="NCBI Taxonomy" id="1064514"/>
    <lineage>
        <taxon>Bacteria</taxon>
        <taxon>Pseudomonadati</taxon>
        <taxon>Pseudomonadota</taxon>
        <taxon>Gammaproteobacteria</taxon>
        <taxon>Chromatiales</taxon>
        <taxon>Chromatiaceae</taxon>
        <taxon>Lamprobacter</taxon>
    </lineage>
</organism>
<name>A0A9X0WDD2_9GAMM</name>
<dbReference type="Pfam" id="PF07130">
    <property type="entry name" value="YebG"/>
    <property type="match status" value="1"/>
</dbReference>
<evidence type="ECO:0008006" key="4">
    <source>
        <dbReference type="Google" id="ProtNLM"/>
    </source>
</evidence>
<reference evidence="2 3" key="1">
    <citation type="journal article" date="2020" name="Microorganisms">
        <title>Osmotic Adaptation and Compatible Solute Biosynthesis of Phototrophic Bacteria as Revealed from Genome Analyses.</title>
        <authorList>
            <person name="Imhoff J.F."/>
            <person name="Rahn T."/>
            <person name="Kunzel S."/>
            <person name="Keller A."/>
            <person name="Neulinger S.C."/>
        </authorList>
    </citation>
    <scope>NUCLEOTIDE SEQUENCE [LARGE SCALE GENOMIC DNA]</scope>
    <source>
        <strain evidence="2 3">DSM 25653</strain>
    </source>
</reference>
<dbReference type="InterPro" id="IPR038627">
    <property type="entry name" value="YebG-like_sf"/>
</dbReference>
<evidence type="ECO:0000313" key="3">
    <source>
        <dbReference type="Proteomes" id="UP001138768"/>
    </source>
</evidence>
<accession>A0A9X0WDD2</accession>
<gene>
    <name evidence="2" type="ORF">CKO42_22355</name>
</gene>
<sequence>MIEIEYIVKDKHGTERLRTADKKAADAYDKALEIADRLAQLLRDDQVLPDLPDADLEELTIYLARNARNVERVLKGKELEPSPPPGKRDDHSEATAERPTGGADSNITELKRAP</sequence>
<dbReference type="Gene3D" id="1.10.10.710">
    <property type="entry name" value="PSPTO_1197 like"/>
    <property type="match status" value="1"/>
</dbReference>
<feature type="compositionally biased region" description="Basic and acidic residues" evidence="1">
    <location>
        <begin position="73"/>
        <end position="96"/>
    </location>
</feature>
<dbReference type="RefSeq" id="WP_200249311.1">
    <property type="nucleotide sequence ID" value="NZ_NRRY01000059.1"/>
</dbReference>
<proteinExistence type="predicted"/>
<dbReference type="EMBL" id="NRRY01000059">
    <property type="protein sequence ID" value="MBK1621110.1"/>
    <property type="molecule type" value="Genomic_DNA"/>
</dbReference>
<keyword evidence="3" id="KW-1185">Reference proteome</keyword>
<dbReference type="AlphaFoldDB" id="A0A9X0WDD2"/>
<protein>
    <recommendedName>
        <fullName evidence="4">YebG family protein</fullName>
    </recommendedName>
</protein>
<comment type="caution">
    <text evidence="2">The sequence shown here is derived from an EMBL/GenBank/DDBJ whole genome shotgun (WGS) entry which is preliminary data.</text>
</comment>
<evidence type="ECO:0000256" key="1">
    <source>
        <dbReference type="SAM" id="MobiDB-lite"/>
    </source>
</evidence>
<dbReference type="InterPro" id="IPR009813">
    <property type="entry name" value="Uncharacterised_YebG"/>
</dbReference>
<dbReference type="Proteomes" id="UP001138768">
    <property type="component" value="Unassembled WGS sequence"/>
</dbReference>